<reference evidence="1" key="1">
    <citation type="submission" date="2022-05" db="EMBL/GenBank/DDBJ databases">
        <title>Chromosome-level genome of Chaenocephalus aceratus.</title>
        <authorList>
            <person name="Park H."/>
        </authorList>
    </citation>
    <scope>NUCLEOTIDE SEQUENCE</scope>
    <source>
        <strain evidence="1">KU_202001</strain>
    </source>
</reference>
<protein>
    <submittedName>
        <fullName evidence="1">Uncharacterized protein</fullName>
    </submittedName>
</protein>
<organism evidence="1 2">
    <name type="scientific">Chaenocephalus aceratus</name>
    <name type="common">Blackfin icefish</name>
    <name type="synonym">Chaenichthys aceratus</name>
    <dbReference type="NCBI Taxonomy" id="36190"/>
    <lineage>
        <taxon>Eukaryota</taxon>
        <taxon>Metazoa</taxon>
        <taxon>Chordata</taxon>
        <taxon>Craniata</taxon>
        <taxon>Vertebrata</taxon>
        <taxon>Euteleostomi</taxon>
        <taxon>Actinopterygii</taxon>
        <taxon>Neopterygii</taxon>
        <taxon>Teleostei</taxon>
        <taxon>Neoteleostei</taxon>
        <taxon>Acanthomorphata</taxon>
        <taxon>Eupercaria</taxon>
        <taxon>Perciformes</taxon>
        <taxon>Notothenioidei</taxon>
        <taxon>Channichthyidae</taxon>
        <taxon>Chaenocephalus</taxon>
    </lineage>
</organism>
<dbReference type="EMBL" id="CM043799">
    <property type="protein sequence ID" value="KAI4804111.1"/>
    <property type="molecule type" value="Genomic_DNA"/>
</dbReference>
<sequence length="117" mass="13187">MVLLEWLANPLNDMYADAVTTVVLEVQSNPKAQKAMETQSAILDMEVFQNRLGVMLQDMFGLDCVDFSDGKNISLTVDGKTVHICLETRLVCYEDDSLREMVELSVQRLYDALNPVI</sequence>
<dbReference type="Proteomes" id="UP001057452">
    <property type="component" value="Chromosome 15"/>
</dbReference>
<comment type="caution">
    <text evidence="1">The sequence shown here is derived from an EMBL/GenBank/DDBJ whole genome shotgun (WGS) entry which is preliminary data.</text>
</comment>
<evidence type="ECO:0000313" key="1">
    <source>
        <dbReference type="EMBL" id="KAI4804111.1"/>
    </source>
</evidence>
<evidence type="ECO:0000313" key="2">
    <source>
        <dbReference type="Proteomes" id="UP001057452"/>
    </source>
</evidence>
<proteinExistence type="predicted"/>
<accession>A0ACB9VUN4</accession>
<gene>
    <name evidence="1" type="ORF">KUCAC02_025753</name>
</gene>
<keyword evidence="2" id="KW-1185">Reference proteome</keyword>
<name>A0ACB9VUN4_CHAAC</name>